<dbReference type="GO" id="GO:0004674">
    <property type="term" value="F:protein serine/threonine kinase activity"/>
    <property type="evidence" value="ECO:0007669"/>
    <property type="project" value="TreeGrafter"/>
</dbReference>
<dbReference type="PRINTS" id="PR00109">
    <property type="entry name" value="TYRKINASE"/>
</dbReference>
<dbReference type="SUPFAM" id="SSF56112">
    <property type="entry name" value="Protein kinase-like (PK-like)"/>
    <property type="match status" value="1"/>
</dbReference>
<dbReference type="InterPro" id="IPR008266">
    <property type="entry name" value="Tyr_kinase_AS"/>
</dbReference>
<keyword evidence="3" id="KW-1185">Reference proteome</keyword>
<dbReference type="PROSITE" id="PS50011">
    <property type="entry name" value="PROTEIN_KINASE_DOM"/>
    <property type="match status" value="1"/>
</dbReference>
<evidence type="ECO:0000259" key="1">
    <source>
        <dbReference type="PROSITE" id="PS50011"/>
    </source>
</evidence>
<reference evidence="2 3" key="1">
    <citation type="submission" date="2022-09" db="EMBL/GenBank/DDBJ databases">
        <authorList>
            <person name="Palmer J.M."/>
        </authorList>
    </citation>
    <scope>NUCLEOTIDE SEQUENCE [LARGE SCALE GENOMIC DNA]</scope>
    <source>
        <strain evidence="2 3">DSM 7382</strain>
    </source>
</reference>
<comment type="caution">
    <text evidence="2">The sequence shown here is derived from an EMBL/GenBank/DDBJ whole genome shotgun (WGS) entry which is preliminary data.</text>
</comment>
<dbReference type="InterPro" id="IPR000719">
    <property type="entry name" value="Prot_kinase_dom"/>
</dbReference>
<organism evidence="2 3">
    <name type="scientific">Cerrena zonata</name>
    <dbReference type="NCBI Taxonomy" id="2478898"/>
    <lineage>
        <taxon>Eukaryota</taxon>
        <taxon>Fungi</taxon>
        <taxon>Dikarya</taxon>
        <taxon>Basidiomycota</taxon>
        <taxon>Agaricomycotina</taxon>
        <taxon>Agaricomycetes</taxon>
        <taxon>Polyporales</taxon>
        <taxon>Cerrenaceae</taxon>
        <taxon>Cerrena</taxon>
    </lineage>
</organism>
<dbReference type="InterPro" id="IPR001245">
    <property type="entry name" value="Ser-Thr/Tyr_kinase_cat_dom"/>
</dbReference>
<gene>
    <name evidence="2" type="ORF">QCA50_017489</name>
</gene>
<dbReference type="Proteomes" id="UP001385951">
    <property type="component" value="Unassembled WGS sequence"/>
</dbReference>
<protein>
    <recommendedName>
        <fullName evidence="1">Protein kinase domain-containing protein</fullName>
    </recommendedName>
</protein>
<sequence length="435" mass="49507">MAVKPYLLSNLLDVFESDHHCEKFPRHRASTIKLLTHTRHTKRHSYTLMCRLLLMPLRALTIILRTLGRLVLGIPYTKSSEKHTDDSETVRILRHIFDSVKSGDLGAEIYSRHGVDAERVVNLLQDLLDNGKTWKLLEEDPDEFNRPQACLSLLHISKLSHVLPQALFVKADLLSLMPEERGSSSDLYVGMYKGEKVAMRKIRSHPRVVNEGDRDPVREKLLLECLKWRQLHHQNVLPLLGVDPDTVFHAPTLVQPWMSRGNIREYINKLARKPDNDRLVIWLSDIGRGMKYLHDMNICHGDLRGNNILVSDDGVARVTDVVLLSLREEWTGAFPQRKGGPERWMAPELLQSSKPTFATDSFAFGFVTIELFTGEIPDPDLSDTEVVDKIRHGIFPARPNTMSEEVWSLASRCWGHDPSTRPTMGDVVDTLSGTL</sequence>
<dbReference type="InterPro" id="IPR051681">
    <property type="entry name" value="Ser/Thr_Kinases-Pseudokinases"/>
</dbReference>
<dbReference type="Pfam" id="PF07714">
    <property type="entry name" value="PK_Tyr_Ser-Thr"/>
    <property type="match status" value="1"/>
</dbReference>
<dbReference type="EMBL" id="JASBNA010000059">
    <property type="protein sequence ID" value="KAK7679435.1"/>
    <property type="molecule type" value="Genomic_DNA"/>
</dbReference>
<dbReference type="InterPro" id="IPR011009">
    <property type="entry name" value="Kinase-like_dom_sf"/>
</dbReference>
<dbReference type="PROSITE" id="PS00109">
    <property type="entry name" value="PROTEIN_KINASE_TYR"/>
    <property type="match status" value="1"/>
</dbReference>
<evidence type="ECO:0000313" key="3">
    <source>
        <dbReference type="Proteomes" id="UP001385951"/>
    </source>
</evidence>
<dbReference type="PANTHER" id="PTHR44329">
    <property type="entry name" value="SERINE/THREONINE-PROTEIN KINASE TNNI3K-RELATED"/>
    <property type="match status" value="1"/>
</dbReference>
<dbReference type="Gene3D" id="1.10.510.10">
    <property type="entry name" value="Transferase(Phosphotransferase) domain 1"/>
    <property type="match status" value="1"/>
</dbReference>
<dbReference type="PANTHER" id="PTHR44329:SF214">
    <property type="entry name" value="PROTEIN KINASE DOMAIN-CONTAINING PROTEIN"/>
    <property type="match status" value="1"/>
</dbReference>
<dbReference type="GO" id="GO:0005524">
    <property type="term" value="F:ATP binding"/>
    <property type="evidence" value="ECO:0007669"/>
    <property type="project" value="InterPro"/>
</dbReference>
<name>A0AAW0FRU3_9APHY</name>
<evidence type="ECO:0000313" key="2">
    <source>
        <dbReference type="EMBL" id="KAK7679435.1"/>
    </source>
</evidence>
<feature type="domain" description="Protein kinase" evidence="1">
    <location>
        <begin position="173"/>
        <end position="435"/>
    </location>
</feature>
<dbReference type="AlphaFoldDB" id="A0AAW0FRU3"/>
<proteinExistence type="predicted"/>
<accession>A0AAW0FRU3</accession>